<dbReference type="InterPro" id="IPR027417">
    <property type="entry name" value="P-loop_NTPase"/>
</dbReference>
<dbReference type="PANTHER" id="PTHR43776:SF7">
    <property type="entry name" value="D,D-DIPEPTIDE TRANSPORT ATP-BINDING PROTEIN DDPF-RELATED"/>
    <property type="match status" value="1"/>
</dbReference>
<dbReference type="EMBL" id="LN907858">
    <property type="protein sequence ID" value="CUU39431.1"/>
    <property type="molecule type" value="Genomic_DNA"/>
</dbReference>
<dbReference type="Proteomes" id="UP000029925">
    <property type="component" value="Unassembled WGS sequence"/>
</dbReference>
<dbReference type="SUPFAM" id="SSF52540">
    <property type="entry name" value="P-loop containing nucleoside triphosphate hydrolases"/>
    <property type="match status" value="1"/>
</dbReference>
<dbReference type="InterPro" id="IPR003439">
    <property type="entry name" value="ABC_transporter-like_ATP-bd"/>
</dbReference>
<dbReference type="PROSITE" id="PS50893">
    <property type="entry name" value="ABC_TRANSPORTER_2"/>
    <property type="match status" value="1"/>
</dbReference>
<proteinExistence type="inferred from homology"/>
<evidence type="ECO:0000313" key="8">
    <source>
        <dbReference type="Proteomes" id="UP000029925"/>
    </source>
</evidence>
<organism evidence="6 9">
    <name type="scientific">Helicobacter typhlonius</name>
    <dbReference type="NCBI Taxonomy" id="76936"/>
    <lineage>
        <taxon>Bacteria</taxon>
        <taxon>Pseudomonadati</taxon>
        <taxon>Campylobacterota</taxon>
        <taxon>Epsilonproteobacteria</taxon>
        <taxon>Campylobacterales</taxon>
        <taxon>Helicobacteraceae</taxon>
        <taxon>Helicobacter</taxon>
    </lineage>
</organism>
<reference evidence="9" key="3">
    <citation type="submission" date="2015-11" db="EMBL/GenBank/DDBJ databases">
        <authorList>
            <person name="Anvar S.Y."/>
        </authorList>
    </citation>
    <scope>NUCLEOTIDE SEQUENCE [LARGE SCALE GENOMIC DNA]</scope>
</reference>
<feature type="domain" description="ABC transporter" evidence="5">
    <location>
        <begin position="2"/>
        <end position="234"/>
    </location>
</feature>
<name>A0A0S4PUU7_9HELI</name>
<keyword evidence="3" id="KW-0547">Nucleotide-binding</keyword>
<dbReference type="GeneID" id="78150843"/>
<dbReference type="GO" id="GO:0005524">
    <property type="term" value="F:ATP binding"/>
    <property type="evidence" value="ECO:0007669"/>
    <property type="project" value="UniProtKB-KW"/>
</dbReference>
<dbReference type="Pfam" id="PF00005">
    <property type="entry name" value="ABC_tran"/>
    <property type="match status" value="1"/>
</dbReference>
<dbReference type="KEGG" id="hty:BN2458_PEG0545"/>
<dbReference type="GO" id="GO:0055085">
    <property type="term" value="P:transmembrane transport"/>
    <property type="evidence" value="ECO:0007669"/>
    <property type="project" value="UniProtKB-ARBA"/>
</dbReference>
<accession>A0A0S4PUU7</accession>
<evidence type="ECO:0000259" key="5">
    <source>
        <dbReference type="PROSITE" id="PS50893"/>
    </source>
</evidence>
<protein>
    <submittedName>
        <fullName evidence="6">ABC transporter, ATP-binding protein</fullName>
    </submittedName>
    <submittedName>
        <fullName evidence="7">ATP-binding cassette domain-containing protein</fullName>
    </submittedName>
</protein>
<dbReference type="PROSITE" id="PS00211">
    <property type="entry name" value="ABC_TRANSPORTER_1"/>
    <property type="match status" value="1"/>
</dbReference>
<dbReference type="Gene3D" id="3.40.50.300">
    <property type="entry name" value="P-loop containing nucleotide triphosphate hydrolases"/>
    <property type="match status" value="1"/>
</dbReference>
<dbReference type="OrthoDB" id="9814623at2"/>
<dbReference type="EMBL" id="JRPF02000001">
    <property type="protein sequence ID" value="TLD79461.1"/>
    <property type="molecule type" value="Genomic_DNA"/>
</dbReference>
<evidence type="ECO:0000256" key="3">
    <source>
        <dbReference type="ARBA" id="ARBA00022741"/>
    </source>
</evidence>
<dbReference type="RefSeq" id="WP_034326886.1">
    <property type="nucleotide sequence ID" value="NZ_CAJTQN010000005.1"/>
</dbReference>
<evidence type="ECO:0000313" key="7">
    <source>
        <dbReference type="EMBL" id="TLD79461.1"/>
    </source>
</evidence>
<dbReference type="InterPro" id="IPR050319">
    <property type="entry name" value="ABC_transp_ATP-bind"/>
</dbReference>
<dbReference type="AlphaFoldDB" id="A0A0S4PUU7"/>
<keyword evidence="8" id="KW-1185">Reference proteome</keyword>
<evidence type="ECO:0000313" key="6">
    <source>
        <dbReference type="EMBL" id="CUU39431.1"/>
    </source>
</evidence>
<evidence type="ECO:0000256" key="1">
    <source>
        <dbReference type="ARBA" id="ARBA00005417"/>
    </source>
</evidence>
<dbReference type="InterPro" id="IPR017871">
    <property type="entry name" value="ABC_transporter-like_CS"/>
</dbReference>
<comment type="similarity">
    <text evidence="1">Belongs to the ABC transporter superfamily.</text>
</comment>
<reference evidence="6" key="2">
    <citation type="submission" date="2015-11" db="EMBL/GenBank/DDBJ databases">
        <authorList>
            <person name="Zhang Y."/>
            <person name="Guo Z."/>
        </authorList>
    </citation>
    <scope>NUCLEOTIDE SEQUENCE</scope>
    <source>
        <strain evidence="6">1</strain>
    </source>
</reference>
<keyword evidence="4 6" id="KW-0067">ATP-binding</keyword>
<evidence type="ECO:0000256" key="2">
    <source>
        <dbReference type="ARBA" id="ARBA00022448"/>
    </source>
</evidence>
<keyword evidence="2" id="KW-0813">Transport</keyword>
<evidence type="ECO:0000313" key="9">
    <source>
        <dbReference type="Proteomes" id="UP000064525"/>
    </source>
</evidence>
<sequence length="236" mass="26620">MLELKNVSYSYTSYRLFGTRTKQVLRHINLRMQSHQSLAIMGQSGCGKSTLAKIACGLLHPSKDENGARGVVEYNSALLKLKNIETRRDFYRQVQILFQDCIGSLNPYYSCLENCLESLQYLSHLSKEESIARLKALARDLALPEDIFSRQVGSISGGEAQRICLIRALCVEPKLLILDENTSGLDYELSLAVVEYLKQWQKRTGASILLITHDEEVARRLCDDVRVMSAQGELES</sequence>
<evidence type="ECO:0000256" key="4">
    <source>
        <dbReference type="ARBA" id="ARBA00022840"/>
    </source>
</evidence>
<dbReference type="PANTHER" id="PTHR43776">
    <property type="entry name" value="TRANSPORT ATP-BINDING PROTEIN"/>
    <property type="match status" value="1"/>
</dbReference>
<dbReference type="GO" id="GO:0016887">
    <property type="term" value="F:ATP hydrolysis activity"/>
    <property type="evidence" value="ECO:0007669"/>
    <property type="project" value="InterPro"/>
</dbReference>
<dbReference type="STRING" id="76936.BN2458_PEG0545"/>
<dbReference type="SMART" id="SM00382">
    <property type="entry name" value="AAA"/>
    <property type="match status" value="1"/>
</dbReference>
<reference evidence="7 8" key="1">
    <citation type="journal article" date="2014" name="Genome Announc.">
        <title>Draft genome sequences of eight enterohepatic helicobacter species isolated from both laboratory and wild rodents.</title>
        <authorList>
            <person name="Sheh A."/>
            <person name="Shen Z."/>
            <person name="Fox J.G."/>
        </authorList>
    </citation>
    <scope>NUCLEOTIDE SEQUENCE [LARGE SCALE GENOMIC DNA]</scope>
    <source>
        <strain evidence="7 8">MIT 98-6810</strain>
    </source>
</reference>
<gene>
    <name evidence="6" type="ORF">BN2458_PEG0545</name>
    <name evidence="7" type="ORF">LS75_000530</name>
</gene>
<dbReference type="InterPro" id="IPR003593">
    <property type="entry name" value="AAA+_ATPase"/>
</dbReference>
<dbReference type="Proteomes" id="UP000064525">
    <property type="component" value="Chromosome I"/>
</dbReference>
<dbReference type="PATRIC" id="fig|76936.10.peg.532"/>